<dbReference type="OrthoDB" id="2489132at2"/>
<dbReference type="PATRIC" id="fig|1212548.4.peg.4092"/>
<dbReference type="AlphaFoldDB" id="M2VDT6"/>
<feature type="transmembrane region" description="Helical" evidence="1">
    <location>
        <begin position="21"/>
        <end position="40"/>
    </location>
</feature>
<keyword evidence="1" id="KW-1133">Transmembrane helix</keyword>
<dbReference type="eggNOG" id="COG0840">
    <property type="taxonomic scope" value="Bacteria"/>
</dbReference>
<gene>
    <name evidence="2" type="ORF">B381_20741</name>
</gene>
<dbReference type="Proteomes" id="UP000011700">
    <property type="component" value="Unassembled WGS sequence"/>
</dbReference>
<accession>M2VDT6</accession>
<evidence type="ECO:0000256" key="1">
    <source>
        <dbReference type="SAM" id="Phobius"/>
    </source>
</evidence>
<reference evidence="2 3" key="1">
    <citation type="journal article" date="2013" name="Genome Announc.">
        <title>Draft Genome of Pseudomonas stutzeri Strain NF13, a Nitrogen Fixer Isolated from the Galapagos Rift Hydrothermal Vent.</title>
        <authorList>
            <person name="Pena A."/>
            <person name="Busquets A."/>
            <person name="Gomila M."/>
            <person name="Mayol J."/>
            <person name="Bosch R."/>
            <person name="Nogales B."/>
            <person name="Garcia-Valdes E."/>
            <person name="Bennasar A."/>
            <person name="Lalucat J."/>
        </authorList>
    </citation>
    <scope>NUCLEOTIDE SEQUENCE [LARGE SCALE GENOMIC DNA]</scope>
    <source>
        <strain evidence="2 3">NF13</strain>
    </source>
</reference>
<dbReference type="EMBL" id="AOBS01000079">
    <property type="protein sequence ID" value="EMD98172.1"/>
    <property type="molecule type" value="Genomic_DNA"/>
</dbReference>
<comment type="caution">
    <text evidence="2">The sequence shown here is derived from an EMBL/GenBank/DDBJ whole genome shotgun (WGS) entry which is preliminary data.</text>
</comment>
<name>M2VDT6_STUST</name>
<organism evidence="2 3">
    <name type="scientific">Stutzerimonas stutzeri NF13</name>
    <dbReference type="NCBI Taxonomy" id="1212548"/>
    <lineage>
        <taxon>Bacteria</taxon>
        <taxon>Pseudomonadati</taxon>
        <taxon>Pseudomonadota</taxon>
        <taxon>Gammaproteobacteria</taxon>
        <taxon>Pseudomonadales</taxon>
        <taxon>Pseudomonadaceae</taxon>
        <taxon>Stutzerimonas</taxon>
    </lineage>
</organism>
<dbReference type="RefSeq" id="WP_003303735.1">
    <property type="nucleotide sequence ID" value="NZ_AOBS01000079.1"/>
</dbReference>
<proteinExistence type="predicted"/>
<keyword evidence="1" id="KW-0472">Membrane</keyword>
<evidence type="ECO:0000313" key="2">
    <source>
        <dbReference type="EMBL" id="EMD98172.1"/>
    </source>
</evidence>
<sequence length="158" mass="17490">MRTEAANNRRSASATVKPVTGFAVLLVLMISIAVVASWQVGIIDSTLSAIVDGNAVKQRQAINFRGSVHDRAIAFRDLALLDDEDERQASLEEIRRLTLMYEESARRLDTIFSDPDGAGNEERALLDAIKAIERRTLPMLERILGHYRRAIGQPLSGC</sequence>
<protein>
    <submittedName>
        <fullName evidence="2">Methyl-accepting chemotaxis protein</fullName>
    </submittedName>
</protein>
<evidence type="ECO:0000313" key="3">
    <source>
        <dbReference type="Proteomes" id="UP000011700"/>
    </source>
</evidence>
<keyword evidence="1" id="KW-0812">Transmembrane</keyword>